<dbReference type="GO" id="GO:0003700">
    <property type="term" value="F:DNA-binding transcription factor activity"/>
    <property type="evidence" value="ECO:0007669"/>
    <property type="project" value="InterPro"/>
</dbReference>
<protein>
    <submittedName>
        <fullName evidence="5">AraC family transcriptional regulator</fullName>
    </submittedName>
</protein>
<reference evidence="5 6" key="1">
    <citation type="submission" date="2020-04" db="EMBL/GenBank/DDBJ databases">
        <title>Zoogloea sp. G-4-1-14 isolated from soil.</title>
        <authorList>
            <person name="Dahal R.H."/>
        </authorList>
    </citation>
    <scope>NUCLEOTIDE SEQUENCE [LARGE SCALE GENOMIC DNA]</scope>
    <source>
        <strain evidence="5 6">G-4-1-14</strain>
    </source>
</reference>
<dbReference type="EMBL" id="JABBGA010000003">
    <property type="protein sequence ID" value="NML25064.1"/>
    <property type="molecule type" value="Genomic_DNA"/>
</dbReference>
<keyword evidence="3" id="KW-0804">Transcription</keyword>
<dbReference type="AlphaFoldDB" id="A0A848G1A0"/>
<comment type="caution">
    <text evidence="5">The sequence shown here is derived from an EMBL/GenBank/DDBJ whole genome shotgun (WGS) entry which is preliminary data.</text>
</comment>
<gene>
    <name evidence="5" type="ORF">HHL15_04890</name>
</gene>
<dbReference type="PANTHER" id="PTHR46796">
    <property type="entry name" value="HTH-TYPE TRANSCRIPTIONAL ACTIVATOR RHAS-RELATED"/>
    <property type="match status" value="1"/>
</dbReference>
<evidence type="ECO:0000259" key="4">
    <source>
        <dbReference type="PROSITE" id="PS01124"/>
    </source>
</evidence>
<dbReference type="GO" id="GO:0043565">
    <property type="term" value="F:sequence-specific DNA binding"/>
    <property type="evidence" value="ECO:0007669"/>
    <property type="project" value="InterPro"/>
</dbReference>
<dbReference type="Pfam" id="PF02311">
    <property type="entry name" value="AraC_binding"/>
    <property type="match status" value="1"/>
</dbReference>
<dbReference type="RefSeq" id="WP_169144713.1">
    <property type="nucleotide sequence ID" value="NZ_JABBGA010000003.1"/>
</dbReference>
<evidence type="ECO:0000256" key="1">
    <source>
        <dbReference type="ARBA" id="ARBA00023015"/>
    </source>
</evidence>
<evidence type="ECO:0000256" key="3">
    <source>
        <dbReference type="ARBA" id="ARBA00023163"/>
    </source>
</evidence>
<dbReference type="InterPro" id="IPR009057">
    <property type="entry name" value="Homeodomain-like_sf"/>
</dbReference>
<evidence type="ECO:0000313" key="6">
    <source>
        <dbReference type="Proteomes" id="UP000580043"/>
    </source>
</evidence>
<name>A0A848G1A0_9RHOO</name>
<dbReference type="SUPFAM" id="SSF51215">
    <property type="entry name" value="Regulatory protein AraC"/>
    <property type="match status" value="1"/>
</dbReference>
<dbReference type="PROSITE" id="PS01124">
    <property type="entry name" value="HTH_ARAC_FAMILY_2"/>
    <property type="match status" value="1"/>
</dbReference>
<dbReference type="PANTHER" id="PTHR46796:SF2">
    <property type="entry name" value="TRANSCRIPTIONAL REGULATORY PROTEIN"/>
    <property type="match status" value="1"/>
</dbReference>
<keyword evidence="1" id="KW-0805">Transcription regulation</keyword>
<dbReference type="Proteomes" id="UP000580043">
    <property type="component" value="Unassembled WGS sequence"/>
</dbReference>
<evidence type="ECO:0000256" key="2">
    <source>
        <dbReference type="ARBA" id="ARBA00023125"/>
    </source>
</evidence>
<accession>A0A848G1A0</accession>
<dbReference type="Gene3D" id="1.10.10.60">
    <property type="entry name" value="Homeodomain-like"/>
    <property type="match status" value="1"/>
</dbReference>
<keyword evidence="6" id="KW-1185">Reference proteome</keyword>
<sequence length="271" mass="30122">MPSDATPRFWYDPALPFAEARSIADGRRVCYAPHSHESFSLGIITGGRSTYVNGRLRERVGPGAVVIMNPEEVHACNPLEDAPWSYRMLYLDTAWLACRQQELGFAGERGFRPSATRLSHAPGLYRATAALCRLLDDPAAGLLAKEAALVGFVADLHDHLDPPPECRAEVHRPLARAADFIRDNYTRSLRLDDICAAAGLSQSHLIRAFKGQYGMTPHAYLVNRRIQFCRARLRQGHPIADVALEAGFADQAHLQRAFKRHVAATPGQYRR</sequence>
<dbReference type="InterPro" id="IPR003313">
    <property type="entry name" value="AraC-bd"/>
</dbReference>
<proteinExistence type="predicted"/>
<dbReference type="Pfam" id="PF12833">
    <property type="entry name" value="HTH_18"/>
    <property type="match status" value="1"/>
</dbReference>
<dbReference type="InterPro" id="IPR037923">
    <property type="entry name" value="HTH-like"/>
</dbReference>
<organism evidence="5 6">
    <name type="scientific">Zoogloea dura</name>
    <dbReference type="NCBI Taxonomy" id="2728840"/>
    <lineage>
        <taxon>Bacteria</taxon>
        <taxon>Pseudomonadati</taxon>
        <taxon>Pseudomonadota</taxon>
        <taxon>Betaproteobacteria</taxon>
        <taxon>Rhodocyclales</taxon>
        <taxon>Zoogloeaceae</taxon>
        <taxon>Zoogloea</taxon>
    </lineage>
</organism>
<dbReference type="SUPFAM" id="SSF46689">
    <property type="entry name" value="Homeodomain-like"/>
    <property type="match status" value="2"/>
</dbReference>
<feature type="domain" description="HTH araC/xylS-type" evidence="4">
    <location>
        <begin position="175"/>
        <end position="271"/>
    </location>
</feature>
<dbReference type="InterPro" id="IPR018060">
    <property type="entry name" value="HTH_AraC"/>
</dbReference>
<dbReference type="SMART" id="SM00342">
    <property type="entry name" value="HTH_ARAC"/>
    <property type="match status" value="1"/>
</dbReference>
<evidence type="ECO:0000313" key="5">
    <source>
        <dbReference type="EMBL" id="NML25064.1"/>
    </source>
</evidence>
<keyword evidence="2" id="KW-0238">DNA-binding</keyword>
<dbReference type="InterPro" id="IPR050204">
    <property type="entry name" value="AraC_XylS_family_regulators"/>
</dbReference>